<proteinExistence type="predicted"/>
<dbReference type="InterPro" id="IPR036388">
    <property type="entry name" value="WH-like_DNA-bd_sf"/>
</dbReference>
<feature type="domain" description="HTH marR-type" evidence="1">
    <location>
        <begin position="12"/>
        <end position="150"/>
    </location>
</feature>
<dbReference type="EMBL" id="PVZF01000014">
    <property type="protein sequence ID" value="PRY11179.1"/>
    <property type="molecule type" value="Genomic_DNA"/>
</dbReference>
<dbReference type="Gene3D" id="1.10.10.10">
    <property type="entry name" value="Winged helix-like DNA-binding domain superfamily/Winged helix DNA-binding domain"/>
    <property type="match status" value="1"/>
</dbReference>
<comment type="caution">
    <text evidence="2">The sequence shown here is derived from an EMBL/GenBank/DDBJ whole genome shotgun (WGS) entry which is preliminary data.</text>
</comment>
<dbReference type="SUPFAM" id="SSF46785">
    <property type="entry name" value="Winged helix' DNA-binding domain"/>
    <property type="match status" value="1"/>
</dbReference>
<dbReference type="InterPro" id="IPR011991">
    <property type="entry name" value="ArsR-like_HTH"/>
</dbReference>
<gene>
    <name evidence="2" type="ORF">CLV37_114134</name>
</gene>
<dbReference type="OrthoDB" id="5148120at2"/>
<dbReference type="InterPro" id="IPR039422">
    <property type="entry name" value="MarR/SlyA-like"/>
</dbReference>
<evidence type="ECO:0000313" key="2">
    <source>
        <dbReference type="EMBL" id="PRY11179.1"/>
    </source>
</evidence>
<dbReference type="PANTHER" id="PTHR33164">
    <property type="entry name" value="TRANSCRIPTIONAL REGULATOR, MARR FAMILY"/>
    <property type="match status" value="1"/>
</dbReference>
<dbReference type="GO" id="GO:0006950">
    <property type="term" value="P:response to stress"/>
    <property type="evidence" value="ECO:0007669"/>
    <property type="project" value="TreeGrafter"/>
</dbReference>
<dbReference type="InterPro" id="IPR000835">
    <property type="entry name" value="HTH_MarR-typ"/>
</dbReference>
<reference evidence="2 3" key="1">
    <citation type="submission" date="2018-03" db="EMBL/GenBank/DDBJ databases">
        <title>Genomic Encyclopedia of Archaeal and Bacterial Type Strains, Phase II (KMG-II): from individual species to whole genera.</title>
        <authorList>
            <person name="Goeker M."/>
        </authorList>
    </citation>
    <scope>NUCLEOTIDE SEQUENCE [LARGE SCALE GENOMIC DNA]</scope>
    <source>
        <strain evidence="2 3">DSM 19711</strain>
    </source>
</reference>
<dbReference type="Pfam" id="PF12802">
    <property type="entry name" value="MarR_2"/>
    <property type="match status" value="1"/>
</dbReference>
<dbReference type="CDD" id="cd00090">
    <property type="entry name" value="HTH_ARSR"/>
    <property type="match status" value="1"/>
</dbReference>
<dbReference type="SMART" id="SM00347">
    <property type="entry name" value="HTH_MARR"/>
    <property type="match status" value="1"/>
</dbReference>
<dbReference type="GO" id="GO:0003677">
    <property type="term" value="F:DNA binding"/>
    <property type="evidence" value="ECO:0007669"/>
    <property type="project" value="UniProtKB-KW"/>
</dbReference>
<keyword evidence="3" id="KW-1185">Reference proteome</keyword>
<evidence type="ECO:0000259" key="1">
    <source>
        <dbReference type="PROSITE" id="PS50995"/>
    </source>
</evidence>
<dbReference type="GO" id="GO:0003700">
    <property type="term" value="F:DNA-binding transcription factor activity"/>
    <property type="evidence" value="ECO:0007669"/>
    <property type="project" value="InterPro"/>
</dbReference>
<name>A0A2T0QYA1_9ACTN</name>
<dbReference type="PANTHER" id="PTHR33164:SF57">
    <property type="entry name" value="MARR-FAMILY TRANSCRIPTIONAL REGULATOR"/>
    <property type="match status" value="1"/>
</dbReference>
<accession>A0A2T0QYA1</accession>
<dbReference type="AlphaFoldDB" id="A0A2T0QYA1"/>
<dbReference type="Proteomes" id="UP000238083">
    <property type="component" value="Unassembled WGS sequence"/>
</dbReference>
<dbReference type="PROSITE" id="PS50995">
    <property type="entry name" value="HTH_MARR_2"/>
    <property type="match status" value="1"/>
</dbReference>
<protein>
    <submittedName>
        <fullName evidence="2">DNA-binding MarR family transcriptional regulator</fullName>
    </submittedName>
</protein>
<organism evidence="2 3">
    <name type="scientific">Kineococcus rhizosphaerae</name>
    <dbReference type="NCBI Taxonomy" id="559628"/>
    <lineage>
        <taxon>Bacteria</taxon>
        <taxon>Bacillati</taxon>
        <taxon>Actinomycetota</taxon>
        <taxon>Actinomycetes</taxon>
        <taxon>Kineosporiales</taxon>
        <taxon>Kineosporiaceae</taxon>
        <taxon>Kineococcus</taxon>
    </lineage>
</organism>
<evidence type="ECO:0000313" key="3">
    <source>
        <dbReference type="Proteomes" id="UP000238083"/>
    </source>
</evidence>
<keyword evidence="2" id="KW-0238">DNA-binding</keyword>
<sequence>MMSGVATHEDTPTPLLAGLEAEFAALWQLRKVRAREFSQLLHPHLDPTALPLLGELGQNGPLRPTDLADRLHLDPSTVSRQLNATEKLDLVRRFPDPTDARARLVDLTEQARDKFEGYREELLGRWRRSLGNWAPGEVETLTRLLHRLRQDW</sequence>
<dbReference type="PRINTS" id="PR00598">
    <property type="entry name" value="HTHMARR"/>
</dbReference>
<dbReference type="InterPro" id="IPR036390">
    <property type="entry name" value="WH_DNA-bd_sf"/>
</dbReference>